<dbReference type="PANTHER" id="PTHR43312:SF1">
    <property type="entry name" value="NADP-DEPENDENT OXIDOREDUCTASE DOMAIN-CONTAINING PROTEIN"/>
    <property type="match status" value="1"/>
</dbReference>
<dbReference type="InterPro" id="IPR053135">
    <property type="entry name" value="AKR2_Oxidoreductase"/>
</dbReference>
<dbReference type="SUPFAM" id="SSF51430">
    <property type="entry name" value="NAD(P)-linked oxidoreductase"/>
    <property type="match status" value="1"/>
</dbReference>
<organism evidence="2 3">
    <name type="scientific">Exiguobacterium oxidotolerans</name>
    <dbReference type="NCBI Taxonomy" id="223958"/>
    <lineage>
        <taxon>Bacteria</taxon>
        <taxon>Bacillati</taxon>
        <taxon>Bacillota</taxon>
        <taxon>Bacilli</taxon>
        <taxon>Bacillales</taxon>
        <taxon>Bacillales Family XII. Incertae Sedis</taxon>
        <taxon>Exiguobacterium</taxon>
    </lineage>
</organism>
<dbReference type="Pfam" id="PF00248">
    <property type="entry name" value="Aldo_ket_red"/>
    <property type="match status" value="1"/>
</dbReference>
<dbReference type="PANTHER" id="PTHR43312">
    <property type="entry name" value="D-THREO-ALDOSE 1-DEHYDROGENASE"/>
    <property type="match status" value="1"/>
</dbReference>
<evidence type="ECO:0000259" key="1">
    <source>
        <dbReference type="Pfam" id="PF00248"/>
    </source>
</evidence>
<dbReference type="AlphaFoldDB" id="A0A653IFB9"/>
<dbReference type="EMBL" id="CABWKQ010000030">
    <property type="protein sequence ID" value="VWX37900.1"/>
    <property type="molecule type" value="Genomic_DNA"/>
</dbReference>
<reference evidence="2 3" key="1">
    <citation type="submission" date="2019-10" db="EMBL/GenBank/DDBJ databases">
        <authorList>
            <person name="Karimi E."/>
        </authorList>
    </citation>
    <scope>NUCLEOTIDE SEQUENCE [LARGE SCALE GENOMIC DNA]</scope>
    <source>
        <strain evidence="2">Exiguobacterium sp. 9Y</strain>
    </source>
</reference>
<evidence type="ECO:0000313" key="2">
    <source>
        <dbReference type="EMBL" id="VWX37900.1"/>
    </source>
</evidence>
<gene>
    <name evidence="2" type="ORF">EXIGUO9Y_360177</name>
</gene>
<dbReference type="InterPro" id="IPR023210">
    <property type="entry name" value="NADP_OxRdtase_dom"/>
</dbReference>
<dbReference type="Gene3D" id="3.20.20.100">
    <property type="entry name" value="NADP-dependent oxidoreductase domain"/>
    <property type="match status" value="1"/>
</dbReference>
<name>A0A653IFB9_9BACL</name>
<dbReference type="InterPro" id="IPR036812">
    <property type="entry name" value="NAD(P)_OxRdtase_dom_sf"/>
</dbReference>
<dbReference type="CDD" id="cd19086">
    <property type="entry name" value="AKR_AKR11C1"/>
    <property type="match status" value="1"/>
</dbReference>
<protein>
    <submittedName>
        <fullName evidence="2">Aldo/keto reductase</fullName>
    </submittedName>
</protein>
<evidence type="ECO:0000313" key="3">
    <source>
        <dbReference type="Proteomes" id="UP000439752"/>
    </source>
</evidence>
<proteinExistence type="predicted"/>
<feature type="domain" description="NADP-dependent oxidoreductase" evidence="1">
    <location>
        <begin position="20"/>
        <end position="288"/>
    </location>
</feature>
<keyword evidence="3" id="KW-1185">Reference proteome</keyword>
<dbReference type="Proteomes" id="UP000439752">
    <property type="component" value="Unassembled WGS sequence"/>
</dbReference>
<sequence length="301" mass="33479">MINCSVVAHIERNEGLVMGLGLGTMTILKRGQEEATEILRTALDEGVIHFDTADVYANGAVESLIGQTFSQEDRGRIFLASKGGNRMNATGTGWTWDPSYEYLKQACLESLNRLETPYLDLYYVHGGTMEDDLDASIQAVKDLKADGKIKAYGLSSLRPNVIKYWLEHSDLDYLMTPYSLLDRRIEALLPLLNEKNVKVVARGPLAKGLLTAESTSRLQSVDQFEQFNKEQLEETLNFLQDYPLPALALQAIDQQAAIVLPGASSVSQLQANLKAMRETVTLEQINHVLKTLPVHPYTAHQ</sequence>
<accession>A0A653IFB9</accession>